<evidence type="ECO:0000256" key="1">
    <source>
        <dbReference type="SAM" id="MobiDB-lite"/>
    </source>
</evidence>
<evidence type="ECO:0000313" key="2">
    <source>
        <dbReference type="EMBL" id="MXO84283.1"/>
    </source>
</evidence>
<gene>
    <name evidence="2" type="ORF">GRI35_12975</name>
</gene>
<reference evidence="2 3" key="1">
    <citation type="submission" date="2019-12" db="EMBL/GenBank/DDBJ databases">
        <title>Genomic-based taxomic classification of the family Erythrobacteraceae.</title>
        <authorList>
            <person name="Xu L."/>
        </authorList>
    </citation>
    <scope>NUCLEOTIDE SEQUENCE [LARGE SCALE GENOMIC DNA]</scope>
    <source>
        <strain evidence="2 3">KCTC 42006</strain>
    </source>
</reference>
<comment type="caution">
    <text evidence="2">The sequence shown here is derived from an EMBL/GenBank/DDBJ whole genome shotgun (WGS) entry which is preliminary data.</text>
</comment>
<proteinExistence type="predicted"/>
<keyword evidence="3" id="KW-1185">Reference proteome</keyword>
<feature type="region of interest" description="Disordered" evidence="1">
    <location>
        <begin position="36"/>
        <end position="56"/>
    </location>
</feature>
<evidence type="ECO:0000313" key="3">
    <source>
        <dbReference type="Proteomes" id="UP000460290"/>
    </source>
</evidence>
<dbReference type="Proteomes" id="UP000460290">
    <property type="component" value="Unassembled WGS sequence"/>
</dbReference>
<organism evidence="2 3">
    <name type="scientific">Pontixanthobacter aestiaquae</name>
    <dbReference type="NCBI Taxonomy" id="1509367"/>
    <lineage>
        <taxon>Bacteria</taxon>
        <taxon>Pseudomonadati</taxon>
        <taxon>Pseudomonadota</taxon>
        <taxon>Alphaproteobacteria</taxon>
        <taxon>Sphingomonadales</taxon>
        <taxon>Erythrobacteraceae</taxon>
        <taxon>Pontixanthobacter</taxon>
    </lineage>
</organism>
<name>A0A844ZB08_9SPHN</name>
<dbReference type="AlphaFoldDB" id="A0A844ZB08"/>
<dbReference type="RefSeq" id="WP_160614536.1">
    <property type="nucleotide sequence ID" value="NZ_JAUFQM010000001.1"/>
</dbReference>
<sequence>MDKLFRIAMGLGLIAWIALMVTVQTDYEYRAAIADGDTGQPPIKIQSIEDPVEKKGVREDDLADDWGAAIRSSDSEE</sequence>
<dbReference type="EMBL" id="WTYZ01000001">
    <property type="protein sequence ID" value="MXO84283.1"/>
    <property type="molecule type" value="Genomic_DNA"/>
</dbReference>
<accession>A0A844ZB08</accession>
<protein>
    <submittedName>
        <fullName evidence="2">Uncharacterized protein</fullName>
    </submittedName>
</protein>